<dbReference type="InterPro" id="IPR008906">
    <property type="entry name" value="HATC_C_dom"/>
</dbReference>
<sequence>MVRDLLSVQASTVDSESAFAVSGRVISLGRTRLTLPTVDMSIFLKDYLDAAERVQDKSSLEGEMDYKSDLLQEEVEVGLSEGISDEELGRSHILSN</sequence>
<keyword evidence="3" id="KW-1185">Reference proteome</keyword>
<accession>A0A5N6LK03</accession>
<dbReference type="AlphaFoldDB" id="A0A5N6LK03"/>
<dbReference type="InterPro" id="IPR012337">
    <property type="entry name" value="RNaseH-like_sf"/>
</dbReference>
<protein>
    <recommendedName>
        <fullName evidence="1">HAT C-terminal dimerisation domain-containing protein</fullName>
    </recommendedName>
</protein>
<evidence type="ECO:0000313" key="2">
    <source>
        <dbReference type="EMBL" id="KAD2197625.1"/>
    </source>
</evidence>
<dbReference type="OrthoDB" id="1729558at2759"/>
<proteinExistence type="predicted"/>
<dbReference type="SUPFAM" id="SSF53098">
    <property type="entry name" value="Ribonuclease H-like"/>
    <property type="match status" value="1"/>
</dbReference>
<organism evidence="2 3">
    <name type="scientific">Mikania micrantha</name>
    <name type="common">bitter vine</name>
    <dbReference type="NCBI Taxonomy" id="192012"/>
    <lineage>
        <taxon>Eukaryota</taxon>
        <taxon>Viridiplantae</taxon>
        <taxon>Streptophyta</taxon>
        <taxon>Embryophyta</taxon>
        <taxon>Tracheophyta</taxon>
        <taxon>Spermatophyta</taxon>
        <taxon>Magnoliopsida</taxon>
        <taxon>eudicotyledons</taxon>
        <taxon>Gunneridae</taxon>
        <taxon>Pentapetalae</taxon>
        <taxon>asterids</taxon>
        <taxon>campanulids</taxon>
        <taxon>Asterales</taxon>
        <taxon>Asteraceae</taxon>
        <taxon>Asteroideae</taxon>
        <taxon>Heliantheae alliance</taxon>
        <taxon>Eupatorieae</taxon>
        <taxon>Mikania</taxon>
    </lineage>
</organism>
<dbReference type="Proteomes" id="UP000326396">
    <property type="component" value="Unassembled WGS sequence"/>
</dbReference>
<feature type="domain" description="HAT C-terminal dimerisation" evidence="1">
    <location>
        <begin position="1"/>
        <end position="47"/>
    </location>
</feature>
<dbReference type="EMBL" id="SZYD01000096">
    <property type="protein sequence ID" value="KAD2197625.1"/>
    <property type="molecule type" value="Genomic_DNA"/>
</dbReference>
<evidence type="ECO:0000259" key="1">
    <source>
        <dbReference type="Pfam" id="PF05699"/>
    </source>
</evidence>
<name>A0A5N6LK03_9ASTR</name>
<reference evidence="2 3" key="1">
    <citation type="submission" date="2019-05" db="EMBL/GenBank/DDBJ databases">
        <title>Mikania micrantha, genome provides insights into the molecular mechanism of rapid growth.</title>
        <authorList>
            <person name="Liu B."/>
        </authorList>
    </citation>
    <scope>NUCLEOTIDE SEQUENCE [LARGE SCALE GENOMIC DNA]</scope>
    <source>
        <strain evidence="2">NLD-2019</strain>
        <tissue evidence="2">Leaf</tissue>
    </source>
</reference>
<evidence type="ECO:0000313" key="3">
    <source>
        <dbReference type="Proteomes" id="UP000326396"/>
    </source>
</evidence>
<gene>
    <name evidence="2" type="ORF">E3N88_41653</name>
</gene>
<dbReference type="GO" id="GO:0046983">
    <property type="term" value="F:protein dimerization activity"/>
    <property type="evidence" value="ECO:0007669"/>
    <property type="project" value="InterPro"/>
</dbReference>
<dbReference type="Pfam" id="PF05699">
    <property type="entry name" value="Dimer_Tnp_hAT"/>
    <property type="match status" value="1"/>
</dbReference>
<comment type="caution">
    <text evidence="2">The sequence shown here is derived from an EMBL/GenBank/DDBJ whole genome shotgun (WGS) entry which is preliminary data.</text>
</comment>